<evidence type="ECO:0000313" key="2">
    <source>
        <dbReference type="EMBL" id="KAG5676355.1"/>
    </source>
</evidence>
<keyword evidence="3" id="KW-1185">Reference proteome</keyword>
<evidence type="ECO:0000313" key="3">
    <source>
        <dbReference type="Proteomes" id="UP001107558"/>
    </source>
</evidence>
<dbReference type="EMBL" id="JADBJN010000002">
    <property type="protein sequence ID" value="KAG5676355.1"/>
    <property type="molecule type" value="Genomic_DNA"/>
</dbReference>
<reference evidence="2" key="1">
    <citation type="submission" date="2021-03" db="EMBL/GenBank/DDBJ databases">
        <title>Chromosome level genome of the anhydrobiotic midge Polypedilum vanderplanki.</title>
        <authorList>
            <person name="Yoshida Y."/>
            <person name="Kikawada T."/>
            <person name="Gusev O."/>
        </authorList>
    </citation>
    <scope>NUCLEOTIDE SEQUENCE</scope>
    <source>
        <strain evidence="2">NIAS01</strain>
        <tissue evidence="2">Whole body or cell culture</tissue>
    </source>
</reference>
<dbReference type="Proteomes" id="UP001107558">
    <property type="component" value="Chromosome 2"/>
</dbReference>
<name>A0A9J6C3F9_POLVA</name>
<protein>
    <submittedName>
        <fullName evidence="2">Uncharacterized protein</fullName>
    </submittedName>
</protein>
<comment type="caution">
    <text evidence="2">The sequence shown here is derived from an EMBL/GenBank/DDBJ whole genome shotgun (WGS) entry which is preliminary data.</text>
</comment>
<feature type="compositionally biased region" description="Low complexity" evidence="1">
    <location>
        <begin position="195"/>
        <end position="205"/>
    </location>
</feature>
<dbReference type="OrthoDB" id="7789789at2759"/>
<evidence type="ECO:0000256" key="1">
    <source>
        <dbReference type="SAM" id="MobiDB-lite"/>
    </source>
</evidence>
<organism evidence="2 3">
    <name type="scientific">Polypedilum vanderplanki</name>
    <name type="common">Sleeping chironomid midge</name>
    <dbReference type="NCBI Taxonomy" id="319348"/>
    <lineage>
        <taxon>Eukaryota</taxon>
        <taxon>Metazoa</taxon>
        <taxon>Ecdysozoa</taxon>
        <taxon>Arthropoda</taxon>
        <taxon>Hexapoda</taxon>
        <taxon>Insecta</taxon>
        <taxon>Pterygota</taxon>
        <taxon>Neoptera</taxon>
        <taxon>Endopterygota</taxon>
        <taxon>Diptera</taxon>
        <taxon>Nematocera</taxon>
        <taxon>Chironomoidea</taxon>
        <taxon>Chironomidae</taxon>
        <taxon>Chironominae</taxon>
        <taxon>Polypedilum</taxon>
        <taxon>Polypedilum</taxon>
    </lineage>
</organism>
<sequence>MIFNNSSKLYQFVILTIIYPIVSSIKVDFGTRGGPIIPPPPTTPSPPLVQPYRQPAPVWEDHSNDIPNPRPFIYQLPTPSRSRENTVNIFDPNYKQPVYTPNNNNPHVTHQQQPVNNFQSQFGYSLVPVYIPNEGYKYFVVVPANKWKYLNTNHIDDDFNALESQKYDKYDKYNGKYNAKLKKYKAYEKFLKPTQQQQNYQQYQQGTDRPIKSTEQWNKQ</sequence>
<gene>
    <name evidence="2" type="ORF">PVAND_006197</name>
</gene>
<proteinExistence type="predicted"/>
<feature type="region of interest" description="Disordered" evidence="1">
    <location>
        <begin position="194"/>
        <end position="220"/>
    </location>
</feature>
<accession>A0A9J6C3F9</accession>
<dbReference type="AlphaFoldDB" id="A0A9J6C3F9"/>